<dbReference type="EMBL" id="JBIQWL010000021">
    <property type="protein sequence ID" value="MFH8253288.1"/>
    <property type="molecule type" value="Genomic_DNA"/>
</dbReference>
<evidence type="ECO:0000256" key="1">
    <source>
        <dbReference type="SAM" id="Coils"/>
    </source>
</evidence>
<keyword evidence="3" id="KW-1185">Reference proteome</keyword>
<feature type="coiled-coil region" evidence="1">
    <location>
        <begin position="27"/>
        <end position="54"/>
    </location>
</feature>
<evidence type="ECO:0000313" key="2">
    <source>
        <dbReference type="EMBL" id="MFH8253288.1"/>
    </source>
</evidence>
<dbReference type="Proteomes" id="UP001610861">
    <property type="component" value="Unassembled WGS sequence"/>
</dbReference>
<evidence type="ECO:0000313" key="3">
    <source>
        <dbReference type="Proteomes" id="UP001610861"/>
    </source>
</evidence>
<comment type="caution">
    <text evidence="2">The sequence shown here is derived from an EMBL/GenBank/DDBJ whole genome shotgun (WGS) entry which is preliminary data.</text>
</comment>
<dbReference type="RefSeq" id="WP_397558712.1">
    <property type="nucleotide sequence ID" value="NZ_JBIQWL010000021.1"/>
</dbReference>
<organism evidence="2 3">
    <name type="scientific">Microbacterium alkaliflavum</name>
    <dbReference type="NCBI Taxonomy" id="3248839"/>
    <lineage>
        <taxon>Bacteria</taxon>
        <taxon>Bacillati</taxon>
        <taxon>Actinomycetota</taxon>
        <taxon>Actinomycetes</taxon>
        <taxon>Micrococcales</taxon>
        <taxon>Microbacteriaceae</taxon>
        <taxon>Microbacterium</taxon>
    </lineage>
</organism>
<sequence length="159" mass="17386">MTDITTTATVTGFEGLTLPRPAIIGELARVEASTRAALARAEQLEAEIATARAEEITDGSDPRLVEFWDAAGEIATDHDMCGEYDRMVEAVDGITRERDFEVGMDVTITLRVYRTVTANTPDAAIEAAEEDVDRYDVAEAIRENGWDDIEWNGSSAESI</sequence>
<protein>
    <submittedName>
        <fullName evidence="2">Uncharacterized protein</fullName>
    </submittedName>
</protein>
<gene>
    <name evidence="2" type="ORF">ACH3VR_23175</name>
</gene>
<reference evidence="2 3" key="1">
    <citation type="submission" date="2024-09" db="EMBL/GenBank/DDBJ databases">
        <authorList>
            <person name="Pan X."/>
        </authorList>
    </citation>
    <scope>NUCLEOTIDE SEQUENCE [LARGE SCALE GENOMIC DNA]</scope>
    <source>
        <strain evidence="2 3">B2969</strain>
    </source>
</reference>
<accession>A0ABW7QGL2</accession>
<name>A0ABW7QGL2_9MICO</name>
<proteinExistence type="predicted"/>
<keyword evidence="1" id="KW-0175">Coiled coil</keyword>